<evidence type="ECO:0000256" key="14">
    <source>
        <dbReference type="SAM" id="Coils"/>
    </source>
</evidence>
<keyword evidence="5" id="KW-0597">Phosphoprotein</keyword>
<dbReference type="Pfam" id="PF00512">
    <property type="entry name" value="HisKA"/>
    <property type="match status" value="1"/>
</dbReference>
<feature type="transmembrane region" description="Helical" evidence="15">
    <location>
        <begin position="285"/>
        <end position="304"/>
    </location>
</feature>
<keyword evidence="11 15" id="KW-1133">Transmembrane helix</keyword>
<accession>A0A2C9YPL6</accession>
<evidence type="ECO:0000256" key="13">
    <source>
        <dbReference type="ARBA" id="ARBA00023136"/>
    </source>
</evidence>
<dbReference type="PRINTS" id="PR00344">
    <property type="entry name" value="BCTRLSENSOR"/>
</dbReference>
<sequence>MKNRSIVFKLFLLTSTLFTIIFLLFFLGQSLFLEKFYINKKIKTVQTAFEKFVDNYEKSDKSFEEIRKLKQEFHDKTNAEMQFLDSNGIIKSENNYYIEVINPNNNKTYSIPLNNLLTPEEYNKFENLGLKKEGMIHVEGFLQDNIITPLELTTNYNRWRNENSNSDFQSISGNPSKNRLTNRYKTTSQISFTGVISKLHIPSKSEVRLANDFETLQAVEYFASTIRQGTSNSNQLNTYILDSGENIKNSVFVKPIMENGKIKDYAFVIASLQPVNEAMLVLKDYYVYALIIVFLVIILLSFYYSKIIVKPLIKINRVTKKMANFDFSEKLPVTADDEIGGLSSGINTLSVNLKDRIDRLNVANTKLQQDIERERQLEKTRKEFISGVSHELKTPLSVIRSFAEGIQDGVSKDTTYYTNVILEETDNMNRLIVEMLELAKLESGTYKLEMSTFSIGELIQQVYTKLLFSMEEKHLQVDIHADSSLFVKANRSRIEQVVVNLLSNAIRYTPDGEKIHVSVIETEDTVKIKIENTGNPIPEESLEKIWDRFYRLDASRSRHTGGTGLGLSIVKNILDLHHAEYGVYNTTNSVVFYFNLQKVKEVK</sequence>
<dbReference type="CDD" id="cd06225">
    <property type="entry name" value="HAMP"/>
    <property type="match status" value="1"/>
</dbReference>
<dbReference type="CDD" id="cd00075">
    <property type="entry name" value="HATPase"/>
    <property type="match status" value="1"/>
</dbReference>
<dbReference type="Pfam" id="PF00672">
    <property type="entry name" value="HAMP"/>
    <property type="match status" value="1"/>
</dbReference>
<comment type="caution">
    <text evidence="18">The sequence shown here is derived from an EMBL/GenBank/DDBJ whole genome shotgun (WGS) entry which is preliminary data.</text>
</comment>
<keyword evidence="6" id="KW-0808">Transferase</keyword>
<dbReference type="SUPFAM" id="SSF47384">
    <property type="entry name" value="Homodimeric domain of signal transducing histidine kinase"/>
    <property type="match status" value="1"/>
</dbReference>
<dbReference type="PROSITE" id="PS50885">
    <property type="entry name" value="HAMP"/>
    <property type="match status" value="1"/>
</dbReference>
<dbReference type="PANTHER" id="PTHR45453:SF3">
    <property type="entry name" value="HISTIDINE KINASE"/>
    <property type="match status" value="1"/>
</dbReference>
<dbReference type="SMART" id="SM00388">
    <property type="entry name" value="HisKA"/>
    <property type="match status" value="1"/>
</dbReference>
<evidence type="ECO:0000256" key="3">
    <source>
        <dbReference type="ARBA" id="ARBA00012438"/>
    </source>
</evidence>
<keyword evidence="10" id="KW-0067">ATP-binding</keyword>
<keyword evidence="9 18" id="KW-0418">Kinase</keyword>
<dbReference type="AlphaFoldDB" id="A0A2C9YPL6"/>
<dbReference type="InterPro" id="IPR003660">
    <property type="entry name" value="HAMP_dom"/>
</dbReference>
<feature type="coiled-coil region" evidence="14">
    <location>
        <begin position="350"/>
        <end position="377"/>
    </location>
</feature>
<dbReference type="GO" id="GO:0004721">
    <property type="term" value="F:phosphoprotein phosphatase activity"/>
    <property type="evidence" value="ECO:0007669"/>
    <property type="project" value="TreeGrafter"/>
</dbReference>
<dbReference type="SMART" id="SM00387">
    <property type="entry name" value="HATPase_c"/>
    <property type="match status" value="1"/>
</dbReference>
<dbReference type="GO" id="GO:0005886">
    <property type="term" value="C:plasma membrane"/>
    <property type="evidence" value="ECO:0007669"/>
    <property type="project" value="UniProtKB-SubCell"/>
</dbReference>
<protein>
    <recommendedName>
        <fullName evidence="3">histidine kinase</fullName>
        <ecNumber evidence="3">2.7.13.3</ecNumber>
    </recommendedName>
</protein>
<evidence type="ECO:0000256" key="10">
    <source>
        <dbReference type="ARBA" id="ARBA00022840"/>
    </source>
</evidence>
<dbReference type="FunFam" id="1.10.287.130:FF:000001">
    <property type="entry name" value="Two-component sensor histidine kinase"/>
    <property type="match status" value="1"/>
</dbReference>
<evidence type="ECO:0000256" key="5">
    <source>
        <dbReference type="ARBA" id="ARBA00022553"/>
    </source>
</evidence>
<organism evidence="18 19">
    <name type="scientific">Bacillus thuringiensis serovar navarrensis</name>
    <dbReference type="NCBI Taxonomy" id="339658"/>
    <lineage>
        <taxon>Bacteria</taxon>
        <taxon>Bacillati</taxon>
        <taxon>Bacillota</taxon>
        <taxon>Bacilli</taxon>
        <taxon>Bacillales</taxon>
        <taxon>Bacillaceae</taxon>
        <taxon>Bacillus</taxon>
        <taxon>Bacillus cereus group</taxon>
    </lineage>
</organism>
<dbReference type="InterPro" id="IPR003661">
    <property type="entry name" value="HisK_dim/P_dom"/>
</dbReference>
<keyword evidence="8" id="KW-0547">Nucleotide-binding</keyword>
<evidence type="ECO:0000313" key="18">
    <source>
        <dbReference type="EMBL" id="OTY29542.1"/>
    </source>
</evidence>
<dbReference type="GO" id="GO:0000155">
    <property type="term" value="F:phosphorelay sensor kinase activity"/>
    <property type="evidence" value="ECO:0007669"/>
    <property type="project" value="InterPro"/>
</dbReference>
<dbReference type="InterPro" id="IPR036890">
    <property type="entry name" value="HATPase_C_sf"/>
</dbReference>
<evidence type="ECO:0000256" key="8">
    <source>
        <dbReference type="ARBA" id="ARBA00022741"/>
    </source>
</evidence>
<dbReference type="GO" id="GO:0016036">
    <property type="term" value="P:cellular response to phosphate starvation"/>
    <property type="evidence" value="ECO:0007669"/>
    <property type="project" value="TreeGrafter"/>
</dbReference>
<dbReference type="InterPro" id="IPR050351">
    <property type="entry name" value="BphY/WalK/GraS-like"/>
</dbReference>
<reference evidence="18 19" key="1">
    <citation type="submission" date="2016-10" db="EMBL/GenBank/DDBJ databases">
        <title>Comparative genomics of Bacillus thuringiensis reveals a path to pathogens against multiple invertebrate hosts.</title>
        <authorList>
            <person name="Zheng J."/>
            <person name="Gao Q."/>
            <person name="Liu H."/>
            <person name="Peng D."/>
            <person name="Ruan L."/>
            <person name="Sun M."/>
        </authorList>
    </citation>
    <scope>NUCLEOTIDE SEQUENCE [LARGE SCALE GENOMIC DNA]</scope>
    <source>
        <strain evidence="18">BGSC 4BM1</strain>
    </source>
</reference>
<dbReference type="EC" id="2.7.13.3" evidence="3"/>
<dbReference type="SMART" id="SM00304">
    <property type="entry name" value="HAMP"/>
    <property type="match status" value="1"/>
</dbReference>
<dbReference type="InterPro" id="IPR036097">
    <property type="entry name" value="HisK_dim/P_sf"/>
</dbReference>
<evidence type="ECO:0000256" key="15">
    <source>
        <dbReference type="SAM" id="Phobius"/>
    </source>
</evidence>
<keyword evidence="4" id="KW-1003">Cell membrane</keyword>
<dbReference type="SUPFAM" id="SSF158472">
    <property type="entry name" value="HAMP domain-like"/>
    <property type="match status" value="1"/>
</dbReference>
<dbReference type="InterPro" id="IPR003594">
    <property type="entry name" value="HATPase_dom"/>
</dbReference>
<dbReference type="RefSeq" id="WP_088030875.1">
    <property type="nucleotide sequence ID" value="NZ_NFDG01000018.1"/>
</dbReference>
<comment type="subcellular location">
    <subcellularLocation>
        <location evidence="2">Cell membrane</location>
        <topology evidence="2">Multi-pass membrane protein</topology>
    </subcellularLocation>
</comment>
<feature type="domain" description="HAMP" evidence="17">
    <location>
        <begin position="306"/>
        <end position="358"/>
    </location>
</feature>
<dbReference type="InterPro" id="IPR004358">
    <property type="entry name" value="Sig_transdc_His_kin-like_C"/>
</dbReference>
<evidence type="ECO:0000259" key="16">
    <source>
        <dbReference type="PROSITE" id="PS50109"/>
    </source>
</evidence>
<evidence type="ECO:0000256" key="4">
    <source>
        <dbReference type="ARBA" id="ARBA00022475"/>
    </source>
</evidence>
<evidence type="ECO:0000256" key="11">
    <source>
        <dbReference type="ARBA" id="ARBA00022989"/>
    </source>
</evidence>
<gene>
    <name evidence="18" type="ORF">BK732_01955</name>
</gene>
<dbReference type="CDD" id="cd00082">
    <property type="entry name" value="HisKA"/>
    <property type="match status" value="1"/>
</dbReference>
<keyword evidence="13 15" id="KW-0472">Membrane</keyword>
<dbReference type="Gene3D" id="1.10.287.130">
    <property type="match status" value="1"/>
</dbReference>
<dbReference type="EMBL" id="NFDG01000018">
    <property type="protein sequence ID" value="OTY29542.1"/>
    <property type="molecule type" value="Genomic_DNA"/>
</dbReference>
<evidence type="ECO:0000256" key="7">
    <source>
        <dbReference type="ARBA" id="ARBA00022692"/>
    </source>
</evidence>
<dbReference type="PANTHER" id="PTHR45453">
    <property type="entry name" value="PHOSPHATE REGULON SENSOR PROTEIN PHOR"/>
    <property type="match status" value="1"/>
</dbReference>
<evidence type="ECO:0000259" key="17">
    <source>
        <dbReference type="PROSITE" id="PS50885"/>
    </source>
</evidence>
<dbReference type="Gene3D" id="6.10.340.10">
    <property type="match status" value="1"/>
</dbReference>
<feature type="domain" description="Histidine kinase" evidence="16">
    <location>
        <begin position="387"/>
        <end position="600"/>
    </location>
</feature>
<keyword evidence="7 15" id="KW-0812">Transmembrane</keyword>
<name>A0A2C9YPL6_BACTU</name>
<dbReference type="PROSITE" id="PS50109">
    <property type="entry name" value="HIS_KIN"/>
    <property type="match status" value="1"/>
</dbReference>
<proteinExistence type="predicted"/>
<comment type="catalytic activity">
    <reaction evidence="1">
        <text>ATP + protein L-histidine = ADP + protein N-phospho-L-histidine.</text>
        <dbReference type="EC" id="2.7.13.3"/>
    </reaction>
</comment>
<evidence type="ECO:0000313" key="19">
    <source>
        <dbReference type="Proteomes" id="UP000194860"/>
    </source>
</evidence>
<dbReference type="InterPro" id="IPR005467">
    <property type="entry name" value="His_kinase_dom"/>
</dbReference>
<evidence type="ECO:0000256" key="1">
    <source>
        <dbReference type="ARBA" id="ARBA00000085"/>
    </source>
</evidence>
<evidence type="ECO:0000256" key="2">
    <source>
        <dbReference type="ARBA" id="ARBA00004651"/>
    </source>
</evidence>
<dbReference type="SUPFAM" id="SSF55874">
    <property type="entry name" value="ATPase domain of HSP90 chaperone/DNA topoisomerase II/histidine kinase"/>
    <property type="match status" value="1"/>
</dbReference>
<evidence type="ECO:0000256" key="9">
    <source>
        <dbReference type="ARBA" id="ARBA00022777"/>
    </source>
</evidence>
<dbReference type="FunFam" id="3.30.565.10:FF:000006">
    <property type="entry name" value="Sensor histidine kinase WalK"/>
    <property type="match status" value="1"/>
</dbReference>
<dbReference type="Gene3D" id="3.30.565.10">
    <property type="entry name" value="Histidine kinase-like ATPase, C-terminal domain"/>
    <property type="match status" value="1"/>
</dbReference>
<evidence type="ECO:0000256" key="12">
    <source>
        <dbReference type="ARBA" id="ARBA00023012"/>
    </source>
</evidence>
<dbReference type="Proteomes" id="UP000194860">
    <property type="component" value="Unassembled WGS sequence"/>
</dbReference>
<keyword evidence="12" id="KW-0902">Two-component regulatory system</keyword>
<evidence type="ECO:0000256" key="6">
    <source>
        <dbReference type="ARBA" id="ARBA00022679"/>
    </source>
</evidence>
<keyword evidence="14" id="KW-0175">Coiled coil</keyword>
<dbReference type="GO" id="GO:0005524">
    <property type="term" value="F:ATP binding"/>
    <property type="evidence" value="ECO:0007669"/>
    <property type="project" value="UniProtKB-KW"/>
</dbReference>
<dbReference type="Pfam" id="PF02518">
    <property type="entry name" value="HATPase_c"/>
    <property type="match status" value="1"/>
</dbReference>